<dbReference type="Proteomes" id="UP000256690">
    <property type="component" value="Unassembled WGS sequence"/>
</dbReference>
<feature type="region of interest" description="Disordered" evidence="7">
    <location>
        <begin position="1"/>
        <end position="22"/>
    </location>
</feature>
<comment type="subcellular location">
    <subcellularLocation>
        <location evidence="2">Mitochondrion</location>
    </subcellularLocation>
</comment>
<dbReference type="SUPFAM" id="SSF52833">
    <property type="entry name" value="Thioredoxin-like"/>
    <property type="match status" value="1"/>
</dbReference>
<dbReference type="Pfam" id="PF07955">
    <property type="entry name" value="DUF1687"/>
    <property type="match status" value="1"/>
</dbReference>
<evidence type="ECO:0000256" key="4">
    <source>
        <dbReference type="ARBA" id="ARBA00022946"/>
    </source>
</evidence>
<dbReference type="RefSeq" id="XP_026601783.1">
    <property type="nucleotide sequence ID" value="XM_026749751.1"/>
</dbReference>
<organism evidence="8 9">
    <name type="scientific">Aspergillus mulundensis</name>
    <dbReference type="NCBI Taxonomy" id="1810919"/>
    <lineage>
        <taxon>Eukaryota</taxon>
        <taxon>Fungi</taxon>
        <taxon>Dikarya</taxon>
        <taxon>Ascomycota</taxon>
        <taxon>Pezizomycotina</taxon>
        <taxon>Eurotiomycetes</taxon>
        <taxon>Eurotiomycetidae</taxon>
        <taxon>Eurotiales</taxon>
        <taxon>Aspergillaceae</taxon>
        <taxon>Aspergillus</taxon>
        <taxon>Aspergillus subgen. Nidulantes</taxon>
    </lineage>
</organism>
<keyword evidence="4" id="KW-0809">Transit peptide</keyword>
<accession>A0A3D8RES4</accession>
<sequence length="170" mass="18176">MVFRFVSPPSPFPAPHHATPKQTNQLTLPFHQPKSLDPITLFHTPSSAQSSKAYNILKSASAAASNGATPIGRGEFTLEVTTAPPTTDQLRNILEYVTGDPSGGGKEGGARYAVSEIIQGAKDAEDAVKRFKEDSGRFVRPVTVDWTNGQAVVGDSESLILKMVRQAEGN</sequence>
<evidence type="ECO:0000256" key="1">
    <source>
        <dbReference type="ARBA" id="ARBA00002963"/>
    </source>
</evidence>
<dbReference type="InterPro" id="IPR012882">
    <property type="entry name" value="Fmp46"/>
</dbReference>
<dbReference type="GeneID" id="38118105"/>
<evidence type="ECO:0000313" key="9">
    <source>
        <dbReference type="Proteomes" id="UP000256690"/>
    </source>
</evidence>
<keyword evidence="5" id="KW-0560">Oxidoreductase</keyword>
<comment type="caution">
    <text evidence="8">The sequence shown here is derived from an EMBL/GenBank/DDBJ whole genome shotgun (WGS) entry which is preliminary data.</text>
</comment>
<evidence type="ECO:0000256" key="6">
    <source>
        <dbReference type="ARBA" id="ARBA00023128"/>
    </source>
</evidence>
<comment type="function">
    <text evidence="1">Putative mitochondrial redox protein which could be involved in the reduction of small toxic molecules.</text>
</comment>
<evidence type="ECO:0000256" key="2">
    <source>
        <dbReference type="ARBA" id="ARBA00004173"/>
    </source>
</evidence>
<dbReference type="PANTHER" id="PTHR28071">
    <property type="entry name" value="REDOX PROTEIN FMP46, MITOCHONDRIAL-RELATED"/>
    <property type="match status" value="1"/>
</dbReference>
<proteinExistence type="inferred from homology"/>
<dbReference type="GO" id="GO:0016491">
    <property type="term" value="F:oxidoreductase activity"/>
    <property type="evidence" value="ECO:0007669"/>
    <property type="project" value="UniProtKB-KW"/>
</dbReference>
<evidence type="ECO:0000256" key="3">
    <source>
        <dbReference type="ARBA" id="ARBA00009734"/>
    </source>
</evidence>
<keyword evidence="6" id="KW-0496">Mitochondrion</keyword>
<dbReference type="Gene3D" id="3.40.30.10">
    <property type="entry name" value="Glutaredoxin"/>
    <property type="match status" value="1"/>
</dbReference>
<evidence type="ECO:0008006" key="10">
    <source>
        <dbReference type="Google" id="ProtNLM"/>
    </source>
</evidence>
<dbReference type="EMBL" id="PVWQ01000009">
    <property type="protein sequence ID" value="RDW72563.1"/>
    <property type="molecule type" value="Genomic_DNA"/>
</dbReference>
<gene>
    <name evidence="8" type="ORF">DSM5745_07735</name>
</gene>
<name>A0A3D8RES4_9EURO</name>
<dbReference type="OrthoDB" id="59229at2759"/>
<dbReference type="InterPro" id="IPR036249">
    <property type="entry name" value="Thioredoxin-like_sf"/>
</dbReference>
<dbReference type="GO" id="GO:0005739">
    <property type="term" value="C:mitochondrion"/>
    <property type="evidence" value="ECO:0007669"/>
    <property type="project" value="UniProtKB-SubCell"/>
</dbReference>
<protein>
    <recommendedName>
        <fullName evidence="10">Thioredoxin-like protein</fullName>
    </recommendedName>
</protein>
<evidence type="ECO:0000256" key="5">
    <source>
        <dbReference type="ARBA" id="ARBA00023002"/>
    </source>
</evidence>
<evidence type="ECO:0000256" key="7">
    <source>
        <dbReference type="SAM" id="MobiDB-lite"/>
    </source>
</evidence>
<dbReference type="AlphaFoldDB" id="A0A3D8RES4"/>
<dbReference type="PANTHER" id="PTHR28071:SF1">
    <property type="entry name" value="REDOX PROTEIN FMP46, MITOCHONDRIAL-RELATED"/>
    <property type="match status" value="1"/>
</dbReference>
<comment type="similarity">
    <text evidence="3">Belongs to the FMP46 family.</text>
</comment>
<reference evidence="8 9" key="1">
    <citation type="journal article" date="2018" name="IMA Fungus">
        <title>IMA Genome-F 9: Draft genome sequence of Annulohypoxylon stygium, Aspergillus mulundensis, Berkeleyomyces basicola (syn. Thielaviopsis basicola), Ceratocystis smalleyi, two Cercospora beticola strains, Coleophoma cylindrospora, Fusarium fracticaudum, Phialophora cf. hyalina, and Morchella septimelata.</title>
        <authorList>
            <person name="Wingfield B.D."/>
            <person name="Bills G.F."/>
            <person name="Dong Y."/>
            <person name="Huang W."/>
            <person name="Nel W.J."/>
            <person name="Swalarsk-Parry B.S."/>
            <person name="Vaghefi N."/>
            <person name="Wilken P.M."/>
            <person name="An Z."/>
            <person name="de Beer Z.W."/>
            <person name="De Vos L."/>
            <person name="Chen L."/>
            <person name="Duong T.A."/>
            <person name="Gao Y."/>
            <person name="Hammerbacher A."/>
            <person name="Kikkert J.R."/>
            <person name="Li Y."/>
            <person name="Li H."/>
            <person name="Li K."/>
            <person name="Li Q."/>
            <person name="Liu X."/>
            <person name="Ma X."/>
            <person name="Naidoo K."/>
            <person name="Pethybridge S.J."/>
            <person name="Sun J."/>
            <person name="Steenkamp E.T."/>
            <person name="van der Nest M.A."/>
            <person name="van Wyk S."/>
            <person name="Wingfield M.J."/>
            <person name="Xiong C."/>
            <person name="Yue Q."/>
            <person name="Zhang X."/>
        </authorList>
    </citation>
    <scope>NUCLEOTIDE SEQUENCE [LARGE SCALE GENOMIC DNA]</scope>
    <source>
        <strain evidence="8 9">DSM 5745</strain>
    </source>
</reference>
<keyword evidence="9" id="KW-1185">Reference proteome</keyword>
<evidence type="ECO:0000313" key="8">
    <source>
        <dbReference type="EMBL" id="RDW72563.1"/>
    </source>
</evidence>